<dbReference type="GO" id="GO:0003723">
    <property type="term" value="F:RNA binding"/>
    <property type="evidence" value="ECO:0007669"/>
    <property type="project" value="InterPro"/>
</dbReference>
<dbReference type="SUPFAM" id="SSF50249">
    <property type="entry name" value="Nucleic acid-binding proteins"/>
    <property type="match status" value="1"/>
</dbReference>
<evidence type="ECO:0000256" key="2">
    <source>
        <dbReference type="ARBA" id="ARBA00022540"/>
    </source>
</evidence>
<dbReference type="AlphaFoldDB" id="A0A1U8Q488"/>
<dbReference type="InterPro" id="IPR001680">
    <property type="entry name" value="WD40_rpt"/>
</dbReference>
<dbReference type="InParanoid" id="A0A1U8Q488"/>
<keyword evidence="5" id="KW-0648">Protein biosynthesis</keyword>
<organism evidence="9 10">
    <name type="scientific">Nelumbo nucifera</name>
    <name type="common">Sacred lotus</name>
    <dbReference type="NCBI Taxonomy" id="4432"/>
    <lineage>
        <taxon>Eukaryota</taxon>
        <taxon>Viridiplantae</taxon>
        <taxon>Streptophyta</taxon>
        <taxon>Embryophyta</taxon>
        <taxon>Tracheophyta</taxon>
        <taxon>Spermatophyta</taxon>
        <taxon>Magnoliopsida</taxon>
        <taxon>Proteales</taxon>
        <taxon>Nelumbonaceae</taxon>
        <taxon>Nelumbo</taxon>
    </lineage>
</organism>
<dbReference type="GO" id="GO:0045901">
    <property type="term" value="P:positive regulation of translational elongation"/>
    <property type="evidence" value="ECO:0007669"/>
    <property type="project" value="InterPro"/>
</dbReference>
<keyword evidence="9" id="KW-1185">Reference proteome</keyword>
<dbReference type="InterPro" id="IPR048670">
    <property type="entry name" value="IF5A-like_N"/>
</dbReference>
<dbReference type="SMART" id="SM01376">
    <property type="entry name" value="eIF-5a"/>
    <property type="match status" value="1"/>
</dbReference>
<proteinExistence type="inferred from homology"/>
<dbReference type="InterPro" id="IPR008991">
    <property type="entry name" value="Translation_prot_SH3-like_sf"/>
</dbReference>
<dbReference type="GO" id="GO:0045905">
    <property type="term" value="P:positive regulation of translational termination"/>
    <property type="evidence" value="ECO:0007669"/>
    <property type="project" value="InterPro"/>
</dbReference>
<name>A0A1U8Q488_NELNU</name>
<dbReference type="GO" id="GO:0005654">
    <property type="term" value="C:nucleoplasm"/>
    <property type="evidence" value="ECO:0000318"/>
    <property type="project" value="GO_Central"/>
</dbReference>
<evidence type="ECO:0000259" key="8">
    <source>
        <dbReference type="SMART" id="SM01376"/>
    </source>
</evidence>
<dbReference type="Proteomes" id="UP000189703">
    <property type="component" value="Unplaced"/>
</dbReference>
<dbReference type="InterPro" id="IPR019769">
    <property type="entry name" value="Trans_elong_IF5A_hypusine_site"/>
</dbReference>
<dbReference type="Gene3D" id="2.130.10.10">
    <property type="entry name" value="YVTN repeat-like/Quinoprotein amine dehydrogenase"/>
    <property type="match status" value="1"/>
</dbReference>
<dbReference type="PROSITE" id="PS50082">
    <property type="entry name" value="WD_REPEATS_2"/>
    <property type="match status" value="1"/>
</dbReference>
<dbReference type="RefSeq" id="XP_019053427.1">
    <property type="nucleotide sequence ID" value="XM_019197882.1"/>
</dbReference>
<dbReference type="SUPFAM" id="SSF50104">
    <property type="entry name" value="Translation proteins SH3-like domain"/>
    <property type="match status" value="1"/>
</dbReference>
<dbReference type="FunFam" id="2.40.50.140:FF:000034">
    <property type="entry name" value="Eukaryotic translation initiation factor 5A"/>
    <property type="match status" value="1"/>
</dbReference>
<dbReference type="CDD" id="cd04468">
    <property type="entry name" value="S1_eIF5A"/>
    <property type="match status" value="1"/>
</dbReference>
<dbReference type="Gene3D" id="2.40.50.140">
    <property type="entry name" value="Nucleic acid-binding proteins"/>
    <property type="match status" value="1"/>
</dbReference>
<dbReference type="KEGG" id="nnu:104598192"/>
<dbReference type="InterPro" id="IPR001884">
    <property type="entry name" value="IF5A-like"/>
</dbReference>
<dbReference type="SMART" id="SM00320">
    <property type="entry name" value="WD40"/>
    <property type="match status" value="6"/>
</dbReference>
<dbReference type="GO" id="GO:1990298">
    <property type="term" value="C:bub1-bub3 complex"/>
    <property type="evidence" value="ECO:0000318"/>
    <property type="project" value="GO_Central"/>
</dbReference>
<dbReference type="InterPro" id="IPR014722">
    <property type="entry name" value="Rib_uL2_dom2"/>
</dbReference>
<comment type="similarity">
    <text evidence="1">Belongs to the eIF-5A family.</text>
</comment>
<dbReference type="OrthoDB" id="10262475at2759"/>
<evidence type="ECO:0000256" key="4">
    <source>
        <dbReference type="ARBA" id="ARBA00022737"/>
    </source>
</evidence>
<dbReference type="GO" id="GO:0000776">
    <property type="term" value="C:kinetochore"/>
    <property type="evidence" value="ECO:0000318"/>
    <property type="project" value="GO_Central"/>
</dbReference>
<evidence type="ECO:0000313" key="9">
    <source>
        <dbReference type="Proteomes" id="UP000189703"/>
    </source>
</evidence>
<dbReference type="NCBIfam" id="TIGR00037">
    <property type="entry name" value="eIF_5A"/>
    <property type="match status" value="1"/>
</dbReference>
<dbReference type="eggNOG" id="KOG3271">
    <property type="taxonomic scope" value="Eukaryota"/>
</dbReference>
<dbReference type="GO" id="GO:0007094">
    <property type="term" value="P:mitotic spindle assembly checkpoint signaling"/>
    <property type="evidence" value="ECO:0000318"/>
    <property type="project" value="GO_Central"/>
</dbReference>
<sequence length="609" mass="67404">MEGACLKIEKPIGDAITKIRFAPQSNNLLISSWDSILRVYDVDNSLLRLEASSEAALLDCCFQGESVAFSVGTDCCLRRYDIHSGTHKAIGAHDDLATCVEFSEETCQVITTGLDKKIMCWDTRISDFVAYSKAVGSEVECMSVCGLYLLLGVGASVNIFDLRYLEGPIQTKNSAMDYRIECVCSFPNHKGYAIGSIDGRVALACLDPSEENGTGCVFRCHPKYKDGRYHLVAVNDIVPHPHQYGAFVTGDNEGYVIAWDGQSRKRLFELPRFPRSVASLSYNHNGQLLAVASSYIYEGEKEIENPPQIFIQKMDESHVRSASSGTQKSGSLLILLHSFSLSDRLLGSVIGNISLSFKLFSHGRNSQCKTARDCEQFVSTEVDFPSLIFKVPGILCWVRNIKISREREREREIESVYKLILSLTLYSVFYPALCNFPSTICIPRLESSVAMSDEEHHFESKADAGASKTYPQQAGTIRKNGYIVIKGRPCKVVEVSTSKTGKHGHAKCHFVGIDIFNAKKLEDIVPSSHNCDVPHVTRTDYQLIDISEDGFVSLLTENGNTKDDLRLPTDEQLLTSIKDGFAEGKDLVVTVMSAMGEEQICALKDIGPK</sequence>
<accession>A0A1U8Q488</accession>
<dbReference type="InterPro" id="IPR012340">
    <property type="entry name" value="NA-bd_OB-fold"/>
</dbReference>
<dbReference type="Gene3D" id="2.30.30.30">
    <property type="match status" value="1"/>
</dbReference>
<evidence type="ECO:0000256" key="7">
    <source>
        <dbReference type="PROSITE-ProRule" id="PRU00221"/>
    </source>
</evidence>
<evidence type="ECO:0000256" key="5">
    <source>
        <dbReference type="ARBA" id="ARBA00022917"/>
    </source>
</evidence>
<keyword evidence="2" id="KW-0396">Initiation factor</keyword>
<feature type="repeat" description="WD" evidence="7">
    <location>
        <begin position="90"/>
        <end position="131"/>
    </location>
</feature>
<dbReference type="GO" id="GO:0003746">
    <property type="term" value="F:translation elongation factor activity"/>
    <property type="evidence" value="ECO:0007669"/>
    <property type="project" value="InterPro"/>
</dbReference>
<protein>
    <submittedName>
        <fullName evidence="10">Mitotic checkpoint protein BUB3.3-like</fullName>
    </submittedName>
</protein>
<dbReference type="Pfam" id="PF00400">
    <property type="entry name" value="WD40"/>
    <property type="match status" value="2"/>
</dbReference>
<dbReference type="GO" id="GO:0043130">
    <property type="term" value="F:ubiquitin binding"/>
    <property type="evidence" value="ECO:0000318"/>
    <property type="project" value="GO_Central"/>
</dbReference>
<evidence type="ECO:0000256" key="6">
    <source>
        <dbReference type="ARBA" id="ARBA00023071"/>
    </source>
</evidence>
<feature type="domain" description="Translation initiation factor 5A C-terminal" evidence="8">
    <location>
        <begin position="535"/>
        <end position="604"/>
    </location>
</feature>
<keyword evidence="4" id="KW-0677">Repeat</keyword>
<dbReference type="PANTHER" id="PTHR10971">
    <property type="entry name" value="MRNA EXPORT FACTOR AND BUB3"/>
    <property type="match status" value="1"/>
</dbReference>
<keyword evidence="6" id="KW-0385">Hypusine</keyword>
<dbReference type="InterPro" id="IPR036322">
    <property type="entry name" value="WD40_repeat_dom_sf"/>
</dbReference>
<dbReference type="PROSITE" id="PS00302">
    <property type="entry name" value="IF5A_HYPUSINE"/>
    <property type="match status" value="1"/>
</dbReference>
<dbReference type="InterPro" id="IPR020189">
    <property type="entry name" value="IF5A_C"/>
</dbReference>
<reference evidence="10" key="1">
    <citation type="submission" date="2025-08" db="UniProtKB">
        <authorList>
            <consortium name="RefSeq"/>
        </authorList>
    </citation>
    <scope>IDENTIFICATION</scope>
</reference>
<dbReference type="GO" id="GO:0009524">
    <property type="term" value="C:phragmoplast"/>
    <property type="evidence" value="ECO:0000318"/>
    <property type="project" value="GO_Central"/>
</dbReference>
<dbReference type="InterPro" id="IPR015943">
    <property type="entry name" value="WD40/YVTN_repeat-like_dom_sf"/>
</dbReference>
<evidence type="ECO:0000256" key="1">
    <source>
        <dbReference type="ARBA" id="ARBA00006016"/>
    </source>
</evidence>
<evidence type="ECO:0000313" key="10">
    <source>
        <dbReference type="RefSeq" id="XP_019053427.1"/>
    </source>
</evidence>
<dbReference type="FunFam" id="2.30.30.30:FF:000012">
    <property type="entry name" value="Eukaryotic translation initiation factor 5A"/>
    <property type="match status" value="1"/>
</dbReference>
<gene>
    <name evidence="10" type="primary">LOC104598192</name>
</gene>
<keyword evidence="3 7" id="KW-0853">WD repeat</keyword>
<dbReference type="FunCoup" id="A0A1U8Q488">
    <property type="interactions" value="91"/>
</dbReference>
<dbReference type="GO" id="GO:0043022">
    <property type="term" value="F:ribosome binding"/>
    <property type="evidence" value="ECO:0007669"/>
    <property type="project" value="InterPro"/>
</dbReference>
<dbReference type="GeneID" id="104598192"/>
<dbReference type="STRING" id="4432.A0A1U8Q488"/>
<dbReference type="SUPFAM" id="SSF50978">
    <property type="entry name" value="WD40 repeat-like"/>
    <property type="match status" value="1"/>
</dbReference>
<dbReference type="Pfam" id="PF01287">
    <property type="entry name" value="eIF-5a"/>
    <property type="match status" value="1"/>
</dbReference>
<dbReference type="Pfam" id="PF21485">
    <property type="entry name" value="IF5A-like_N"/>
    <property type="match status" value="1"/>
</dbReference>
<evidence type="ECO:0000256" key="3">
    <source>
        <dbReference type="ARBA" id="ARBA00022574"/>
    </source>
</evidence>
<dbReference type="GO" id="GO:0003743">
    <property type="term" value="F:translation initiation factor activity"/>
    <property type="evidence" value="ECO:0007669"/>
    <property type="project" value="UniProtKB-KW"/>
</dbReference>
<dbReference type="OMA" id="CCFQGES"/>
<dbReference type="eggNOG" id="KOG1036">
    <property type="taxonomic scope" value="Eukaryota"/>
</dbReference>